<dbReference type="Gene3D" id="3.40.1000.20">
    <property type="entry name" value="TM1622-like"/>
    <property type="match status" value="1"/>
</dbReference>
<protein>
    <recommendedName>
        <fullName evidence="4">DUF3242 domain-containing protein</fullName>
    </recommendedName>
</protein>
<evidence type="ECO:0008006" key="4">
    <source>
        <dbReference type="Google" id="ProtNLM"/>
    </source>
</evidence>
<dbReference type="InterPro" id="IPR035951">
    <property type="entry name" value="TM1622-like_sf"/>
</dbReference>
<dbReference type="Pfam" id="PF11586">
    <property type="entry name" value="DUF3242"/>
    <property type="match status" value="1"/>
</dbReference>
<dbReference type="PROSITE" id="PS51257">
    <property type="entry name" value="PROKAR_LIPOPROTEIN"/>
    <property type="match status" value="1"/>
</dbReference>
<evidence type="ECO:0000313" key="2">
    <source>
        <dbReference type="EMBL" id="SHN62866.1"/>
    </source>
</evidence>
<keyword evidence="1" id="KW-0812">Transmembrane</keyword>
<dbReference type="AlphaFoldDB" id="A0A1M7SWT4"/>
<keyword evidence="1" id="KW-1133">Transmembrane helix</keyword>
<reference evidence="3" key="1">
    <citation type="submission" date="2016-12" db="EMBL/GenBank/DDBJ databases">
        <authorList>
            <person name="Varghese N."/>
            <person name="Submissions S."/>
        </authorList>
    </citation>
    <scope>NUCLEOTIDE SEQUENCE [LARGE SCALE GENOMIC DNA]</scope>
    <source>
        <strain evidence="3">DSM 13020</strain>
    </source>
</reference>
<evidence type="ECO:0000256" key="1">
    <source>
        <dbReference type="SAM" id="Phobius"/>
    </source>
</evidence>
<keyword evidence="1" id="KW-0472">Membrane</keyword>
<dbReference type="EMBL" id="FRDJ01000006">
    <property type="protein sequence ID" value="SHN62866.1"/>
    <property type="molecule type" value="Genomic_DNA"/>
</dbReference>
<dbReference type="Proteomes" id="UP000184207">
    <property type="component" value="Unassembled WGS sequence"/>
</dbReference>
<gene>
    <name evidence="2" type="ORF">SAMN02745226_01330</name>
</gene>
<evidence type="ECO:0000313" key="3">
    <source>
        <dbReference type="Proteomes" id="UP000184207"/>
    </source>
</evidence>
<organism evidence="2 3">
    <name type="scientific">Fervidobacterium gondwanense DSM 13020</name>
    <dbReference type="NCBI Taxonomy" id="1121883"/>
    <lineage>
        <taxon>Bacteria</taxon>
        <taxon>Thermotogati</taxon>
        <taxon>Thermotogota</taxon>
        <taxon>Thermotogae</taxon>
        <taxon>Thermotogales</taxon>
        <taxon>Fervidobacteriaceae</taxon>
        <taxon>Fervidobacterium</taxon>
    </lineage>
</organism>
<proteinExistence type="predicted"/>
<dbReference type="SUPFAM" id="SSF143477">
    <property type="entry name" value="TM1622-like"/>
    <property type="match status" value="1"/>
</dbReference>
<sequence length="175" mass="19991">MEKKLSNSAGDKMRDIRKLLTAFVVLVIILILSSCSIPFIPEVPPSSYSLEAAVNVLSNKYTLLESGWINGFGDIQLGDGRFAIFDGVDGFFMLFKYESNEEAKENWNKITKKYGNPLKIKYMKVNMGDYGVFTVRLESTDLYAWFKENWLIVVTGDKIEGFVRDVNEIYNTVKR</sequence>
<feature type="transmembrane region" description="Helical" evidence="1">
    <location>
        <begin position="20"/>
        <end position="40"/>
    </location>
</feature>
<keyword evidence="3" id="KW-1185">Reference proteome</keyword>
<dbReference type="STRING" id="1121883.SAMN02745226_01330"/>
<accession>A0A1M7SWT4</accession>
<name>A0A1M7SWT4_FERGO</name>
<dbReference type="InterPro" id="IPR021636">
    <property type="entry name" value="DUF3242"/>
</dbReference>